<organism evidence="9 10">
    <name type="scientific">Chroococcidiopsis cubana SAG 39.79</name>
    <dbReference type="NCBI Taxonomy" id="388085"/>
    <lineage>
        <taxon>Bacteria</taxon>
        <taxon>Bacillati</taxon>
        <taxon>Cyanobacteriota</taxon>
        <taxon>Cyanophyceae</taxon>
        <taxon>Chroococcidiopsidales</taxon>
        <taxon>Chroococcidiopsidaceae</taxon>
        <taxon>Chroococcidiopsis</taxon>
    </lineage>
</organism>
<comment type="cofactor">
    <cofactor evidence="1">
        <name>Mo-bis(molybdopterin guanine dinucleotide)</name>
        <dbReference type="ChEBI" id="CHEBI:60539"/>
    </cofactor>
</comment>
<dbReference type="GO" id="GO:0043546">
    <property type="term" value="F:molybdopterin cofactor binding"/>
    <property type="evidence" value="ECO:0007669"/>
    <property type="project" value="InterPro"/>
</dbReference>
<dbReference type="Pfam" id="PF00384">
    <property type="entry name" value="Molybdopterin"/>
    <property type="match status" value="1"/>
</dbReference>
<evidence type="ECO:0000256" key="3">
    <source>
        <dbReference type="ARBA" id="ARBA00022505"/>
    </source>
</evidence>
<dbReference type="SUPFAM" id="SSF50692">
    <property type="entry name" value="ADC-like"/>
    <property type="match status" value="1"/>
</dbReference>
<dbReference type="Pfam" id="PF01568">
    <property type="entry name" value="Molydop_binding"/>
    <property type="match status" value="1"/>
</dbReference>
<dbReference type="AlphaFoldDB" id="A0AB37UEB8"/>
<evidence type="ECO:0000313" key="10">
    <source>
        <dbReference type="Proteomes" id="UP000282574"/>
    </source>
</evidence>
<evidence type="ECO:0000256" key="6">
    <source>
        <dbReference type="ARBA" id="ARBA00023004"/>
    </source>
</evidence>
<dbReference type="Gene3D" id="3.40.228.10">
    <property type="entry name" value="Dimethylsulfoxide Reductase, domain 2"/>
    <property type="match status" value="1"/>
</dbReference>
<reference evidence="9 10" key="1">
    <citation type="journal article" date="2019" name="Genome Biol. Evol.">
        <title>Day and night: Metabolic profiles and evolutionary relationships of six axenic non-marine cyanobacteria.</title>
        <authorList>
            <person name="Will S.E."/>
            <person name="Henke P."/>
            <person name="Boedeker C."/>
            <person name="Huang S."/>
            <person name="Brinkmann H."/>
            <person name="Rohde M."/>
            <person name="Jarek M."/>
            <person name="Friedl T."/>
            <person name="Seufert S."/>
            <person name="Schumacher M."/>
            <person name="Overmann J."/>
            <person name="Neumann-Schaal M."/>
            <person name="Petersen J."/>
        </authorList>
    </citation>
    <scope>NUCLEOTIDE SEQUENCE [LARGE SCALE GENOMIC DNA]</scope>
    <source>
        <strain evidence="9 10">SAG 39.79</strain>
    </source>
</reference>
<dbReference type="Gene3D" id="2.20.25.90">
    <property type="entry name" value="ADC-like domains"/>
    <property type="match status" value="1"/>
</dbReference>
<dbReference type="Gene3D" id="3.40.50.740">
    <property type="match status" value="1"/>
</dbReference>
<feature type="domain" description="4Fe-4S Mo/W bis-MGD-type" evidence="8">
    <location>
        <begin position="5"/>
        <end position="62"/>
    </location>
</feature>
<evidence type="ECO:0000313" key="9">
    <source>
        <dbReference type="EMBL" id="RUT07397.1"/>
    </source>
</evidence>
<name>A0AB37UEB8_9CYAN</name>
<sequence>MSEIGETIRTTCPRDCYDACGIVVVKRQGEIVRVKGDPEHPVSRGELCGKCAVAYNGAWIDRQTRLTQPLKRIGAKGEGRFMPTSWDEAIATICQQLQEILFTSDGRGILHTHYTGTCSLIAGFFPLRFFNRIGATEVDPDTVCNKAGHVALQMVFGDSLTGFDPRTAKDAACILVWGANPSSSAPHAHKHWLPEAPGKIIAIDPIKHPTAAAADLHLQPFPGSDGALAFALLHVIQREGLLNETFLDKHTTGWSEVRSLLPDCTPQWGEAVTGVPAALIEEAAILYGRGPSLLWLGQGLQRQPTGGNVFRACSLLAIATGNFGKPGTGLLYMNGFANRGIDADYLSAPHLNSGDFHSISHMDLTARLEDPANSRALFCWNNNIVASSPQQRQLRQVLSREDLFMVSLDLFATDTTDYADIVLPAASFLEFDDLVFSYFNYSISAQVKAAEPMGESLPNQEIFRRLAAAIEFTEPELFESDAAIIASLLKQTGTGIDFAQLAAKGTIDFTPEPIIQFADYKFATPSGKIEIASDQFAAVGLPRSPQPFADARPSNGKLRVLSPASPWLMNSVYGNDSRVLKLIGEANVTINPQEAKQRGLQDGSPVILSNETGHLPLKVKLSNQVPCGVALVYKGRWLKFDASSANVNVLNPGHKTDLAESSCVHSIEVEIVPAVGSQSEIGRF</sequence>
<proteinExistence type="inferred from homology"/>
<protein>
    <submittedName>
        <fullName evidence="9">Molybdopterin oxidoreductase</fullName>
    </submittedName>
</protein>
<comment type="caution">
    <text evidence="9">The sequence shown here is derived from an EMBL/GenBank/DDBJ whole genome shotgun (WGS) entry which is preliminary data.</text>
</comment>
<keyword evidence="5" id="KW-0560">Oxidoreductase</keyword>
<dbReference type="PANTHER" id="PTHR43742">
    <property type="entry name" value="TRIMETHYLAMINE-N-OXIDE REDUCTASE"/>
    <property type="match status" value="1"/>
</dbReference>
<accession>A0AB37UEB8</accession>
<keyword evidence="10" id="KW-1185">Reference proteome</keyword>
<dbReference type="InterPro" id="IPR006963">
    <property type="entry name" value="Mopterin_OxRdtase_4Fe-4S_dom"/>
</dbReference>
<evidence type="ECO:0000256" key="4">
    <source>
        <dbReference type="ARBA" id="ARBA00022723"/>
    </source>
</evidence>
<evidence type="ECO:0000256" key="1">
    <source>
        <dbReference type="ARBA" id="ARBA00001942"/>
    </source>
</evidence>
<dbReference type="InterPro" id="IPR006655">
    <property type="entry name" value="Mopterin_OxRdtase_prok_CS"/>
</dbReference>
<dbReference type="InterPro" id="IPR006656">
    <property type="entry name" value="Mopterin_OxRdtase"/>
</dbReference>
<dbReference type="PROSITE" id="PS51669">
    <property type="entry name" value="4FE4S_MOW_BIS_MGD"/>
    <property type="match status" value="1"/>
</dbReference>
<dbReference type="Gene3D" id="3.30.2070.10">
    <property type="entry name" value="Formate dehydrogenase/DMSO reductase"/>
    <property type="match status" value="1"/>
</dbReference>
<dbReference type="GO" id="GO:0051536">
    <property type="term" value="F:iron-sulfur cluster binding"/>
    <property type="evidence" value="ECO:0007669"/>
    <property type="project" value="UniProtKB-KW"/>
</dbReference>
<keyword evidence="6" id="KW-0408">Iron</keyword>
<dbReference type="PANTHER" id="PTHR43742:SF6">
    <property type="entry name" value="OXIDOREDUCTASE YYAE-RELATED"/>
    <property type="match status" value="1"/>
</dbReference>
<keyword evidence="7" id="KW-0411">Iron-sulfur</keyword>
<dbReference type="InterPro" id="IPR050612">
    <property type="entry name" value="Prok_Mopterin_Oxidored"/>
</dbReference>
<evidence type="ECO:0000256" key="2">
    <source>
        <dbReference type="ARBA" id="ARBA00010312"/>
    </source>
</evidence>
<keyword evidence="4" id="KW-0479">Metal-binding</keyword>
<dbReference type="Gene3D" id="2.40.40.20">
    <property type="match status" value="1"/>
</dbReference>
<dbReference type="GO" id="GO:0046872">
    <property type="term" value="F:metal ion binding"/>
    <property type="evidence" value="ECO:0007669"/>
    <property type="project" value="UniProtKB-KW"/>
</dbReference>
<evidence type="ECO:0000259" key="8">
    <source>
        <dbReference type="PROSITE" id="PS51669"/>
    </source>
</evidence>
<keyword evidence="3" id="KW-0500">Molybdenum</keyword>
<dbReference type="InterPro" id="IPR006657">
    <property type="entry name" value="MoPterin_dinucl-bd_dom"/>
</dbReference>
<dbReference type="PROSITE" id="PS00490">
    <property type="entry name" value="MOLYBDOPTERIN_PROK_2"/>
    <property type="match status" value="1"/>
</dbReference>
<dbReference type="GO" id="GO:0016491">
    <property type="term" value="F:oxidoreductase activity"/>
    <property type="evidence" value="ECO:0007669"/>
    <property type="project" value="UniProtKB-KW"/>
</dbReference>
<dbReference type="Proteomes" id="UP000282574">
    <property type="component" value="Unassembled WGS sequence"/>
</dbReference>
<evidence type="ECO:0000256" key="7">
    <source>
        <dbReference type="ARBA" id="ARBA00023014"/>
    </source>
</evidence>
<evidence type="ECO:0000256" key="5">
    <source>
        <dbReference type="ARBA" id="ARBA00023002"/>
    </source>
</evidence>
<dbReference type="SUPFAM" id="SSF53706">
    <property type="entry name" value="Formate dehydrogenase/DMSO reductase, domains 1-3"/>
    <property type="match status" value="1"/>
</dbReference>
<dbReference type="InterPro" id="IPR009010">
    <property type="entry name" value="Asp_de-COase-like_dom_sf"/>
</dbReference>
<dbReference type="Pfam" id="PF04879">
    <property type="entry name" value="Molybdop_Fe4S4"/>
    <property type="match status" value="1"/>
</dbReference>
<gene>
    <name evidence="9" type="ORF">DSM107010_50760</name>
</gene>
<comment type="similarity">
    <text evidence="2">Belongs to the prokaryotic molybdopterin-containing oxidoreductase family.</text>
</comment>
<dbReference type="EMBL" id="RSCK01000062">
    <property type="protein sequence ID" value="RUT07397.1"/>
    <property type="molecule type" value="Genomic_DNA"/>
</dbReference>
<dbReference type="SMART" id="SM00926">
    <property type="entry name" value="Molybdop_Fe4S4"/>
    <property type="match status" value="1"/>
</dbReference>
<dbReference type="RefSeq" id="WP_106167951.1">
    <property type="nucleotide sequence ID" value="NZ_JAVKZF010000001.1"/>
</dbReference>